<accession>A0A0L7R4K6</accession>
<name>A0A0L7R4K6_9HYME</name>
<evidence type="ECO:0000313" key="1">
    <source>
        <dbReference type="EMBL" id="KOC65815.1"/>
    </source>
</evidence>
<organism evidence="1 2">
    <name type="scientific">Habropoda laboriosa</name>
    <dbReference type="NCBI Taxonomy" id="597456"/>
    <lineage>
        <taxon>Eukaryota</taxon>
        <taxon>Metazoa</taxon>
        <taxon>Ecdysozoa</taxon>
        <taxon>Arthropoda</taxon>
        <taxon>Hexapoda</taxon>
        <taxon>Insecta</taxon>
        <taxon>Pterygota</taxon>
        <taxon>Neoptera</taxon>
        <taxon>Endopterygota</taxon>
        <taxon>Hymenoptera</taxon>
        <taxon>Apocrita</taxon>
        <taxon>Aculeata</taxon>
        <taxon>Apoidea</taxon>
        <taxon>Anthophila</taxon>
        <taxon>Apidae</taxon>
        <taxon>Habropoda</taxon>
    </lineage>
</organism>
<proteinExistence type="predicted"/>
<keyword evidence="2" id="KW-1185">Reference proteome</keyword>
<gene>
    <name evidence="1" type="ORF">WH47_10277</name>
</gene>
<dbReference type="EMBL" id="KQ414657">
    <property type="protein sequence ID" value="KOC65815.1"/>
    <property type="molecule type" value="Genomic_DNA"/>
</dbReference>
<dbReference type="Proteomes" id="UP000053825">
    <property type="component" value="Unassembled WGS sequence"/>
</dbReference>
<protein>
    <submittedName>
        <fullName evidence="1">Uncharacterized protein</fullName>
    </submittedName>
</protein>
<dbReference type="AlphaFoldDB" id="A0A0L7R4K6"/>
<reference evidence="1 2" key="1">
    <citation type="submission" date="2015-07" db="EMBL/GenBank/DDBJ databases">
        <title>The genome of Habropoda laboriosa.</title>
        <authorList>
            <person name="Pan H."/>
            <person name="Kapheim K."/>
        </authorList>
    </citation>
    <scope>NUCLEOTIDE SEQUENCE [LARGE SCALE GENOMIC DNA]</scope>
    <source>
        <strain evidence="1">0110345459</strain>
    </source>
</reference>
<sequence>MQKQRNETNVVFRIFNVFEYSEKRVYYSFFSRRISLCVSSYKKKSVHYAQVFDPFRSMARKKALSHGIDLWNVQASPRSQWRRLFVHNE</sequence>
<evidence type="ECO:0000313" key="2">
    <source>
        <dbReference type="Proteomes" id="UP000053825"/>
    </source>
</evidence>